<evidence type="ECO:0000313" key="1">
    <source>
        <dbReference type="EMBL" id="OMH83565.1"/>
    </source>
</evidence>
<organism evidence="1 2">
    <name type="scientific">Zancudomyces culisetae</name>
    <name type="common">Gut fungus</name>
    <name type="synonym">Smittium culisetae</name>
    <dbReference type="NCBI Taxonomy" id="1213189"/>
    <lineage>
        <taxon>Eukaryota</taxon>
        <taxon>Fungi</taxon>
        <taxon>Fungi incertae sedis</taxon>
        <taxon>Zoopagomycota</taxon>
        <taxon>Kickxellomycotina</taxon>
        <taxon>Harpellomycetes</taxon>
        <taxon>Harpellales</taxon>
        <taxon>Legeriomycetaceae</taxon>
        <taxon>Zancudomyces</taxon>
    </lineage>
</organism>
<reference evidence="2" key="1">
    <citation type="submission" date="2017-01" db="EMBL/GenBank/DDBJ databases">
        <authorList>
            <person name="Wang Y."/>
            <person name="White M."/>
            <person name="Kvist S."/>
            <person name="Moncalvo J.-M."/>
        </authorList>
    </citation>
    <scope>NUCLEOTIDE SEQUENCE [LARGE SCALE GENOMIC DNA]</scope>
    <source>
        <strain evidence="2">COL-18-3</strain>
    </source>
</reference>
<gene>
    <name evidence="1" type="ORF">AX774_g2928</name>
</gene>
<protein>
    <submittedName>
        <fullName evidence="1">Uncharacterized protein</fullName>
    </submittedName>
</protein>
<accession>A0A1R1PRG3</accession>
<comment type="caution">
    <text evidence="1">The sequence shown here is derived from an EMBL/GenBank/DDBJ whole genome shotgun (WGS) entry which is preliminary data.</text>
</comment>
<proteinExistence type="predicted"/>
<name>A0A1R1PRG3_ZANCU</name>
<keyword evidence="2" id="KW-1185">Reference proteome</keyword>
<dbReference type="Proteomes" id="UP000188320">
    <property type="component" value="Unassembled WGS sequence"/>
</dbReference>
<evidence type="ECO:0000313" key="2">
    <source>
        <dbReference type="Proteomes" id="UP000188320"/>
    </source>
</evidence>
<dbReference type="AlphaFoldDB" id="A0A1R1PRG3"/>
<sequence>MDAIAIINVIIPPKIKIGWYGARFPTRIRTNAPYNKLTIPDAGSAENMTDMRGPSSSRVYQYPKYVIIPGVNPDSTRPRISLMSIACPAFLAAAIHIHVIDHAIPINGNQNDGRVLFRIMFANGSINMYVIKNSELTLPC</sequence>
<dbReference type="EMBL" id="LSSK01000365">
    <property type="protein sequence ID" value="OMH83565.1"/>
    <property type="molecule type" value="Genomic_DNA"/>
</dbReference>